<feature type="compositionally biased region" description="Low complexity" evidence="1">
    <location>
        <begin position="465"/>
        <end position="474"/>
    </location>
</feature>
<comment type="caution">
    <text evidence="2">The sequence shown here is derived from an EMBL/GenBank/DDBJ whole genome shotgun (WGS) entry which is preliminary data.</text>
</comment>
<dbReference type="Proteomes" id="UP000758155">
    <property type="component" value="Unassembled WGS sequence"/>
</dbReference>
<name>A0A9P4WKK6_9PLEO</name>
<reference evidence="2" key="1">
    <citation type="submission" date="2019-04" db="EMBL/GenBank/DDBJ databases">
        <title>Sequencing of skin fungus with MAO and IRED activity.</title>
        <authorList>
            <person name="Marsaioli A.J."/>
            <person name="Bonatto J.M.C."/>
            <person name="Reis Junior O."/>
        </authorList>
    </citation>
    <scope>NUCLEOTIDE SEQUENCE</scope>
    <source>
        <strain evidence="2">28M1</strain>
    </source>
</reference>
<keyword evidence="3" id="KW-1185">Reference proteome</keyword>
<sequence>MVTPPSSRGPSIDPTFRLETPEPKPALSRTPTSMSLPRNELLRKTLEARRAQDSPIQSSSRPVPLDTLPPRPAAPTLSTRPQQLETPAASPDPFDEFDLPADLVTPESPIQKRHPRVKDDTPPRGKTNQELSAEVQRLRQDLITERMRCELTKKDQQDVHDRLVKAKEEVERLQSLDLEMREVEAENRQLKDLLEKHQQNMDEIDDMNDQIDRLQAERDAVEEQKEVLEADFEDMKKAADAELANMEEALKEAVDLVHSFENERANIVKENNDLRSEKERLRNELRDCIARIAAIESQRLDGSPECPQQPYVDTSLDEHRPATSYDDSDYFSQPATPRADIDKDAQSLRSVTSARSKQFIELTRERSRSARRLSMRMSGASLRAASVVSAVHAPEVPHIPEEHVEVTPRTIANPLDRERWWKDTEHVKPLLRTRATTRTLRVDFSSDDGNLGSGTSAVRAGGIRTTPTTPAAENAPEKDFLFNPKENEEDFMRKAIGKLRGSIRRRHNELL</sequence>
<evidence type="ECO:0000313" key="2">
    <source>
        <dbReference type="EMBL" id="KAF3034612.1"/>
    </source>
</evidence>
<dbReference type="AlphaFoldDB" id="A0A9P4WKK6"/>
<gene>
    <name evidence="2" type="ORF">E8E12_005510</name>
</gene>
<feature type="region of interest" description="Disordered" evidence="1">
    <location>
        <begin position="300"/>
        <end position="337"/>
    </location>
</feature>
<dbReference type="Gene3D" id="1.10.287.1490">
    <property type="match status" value="1"/>
</dbReference>
<dbReference type="EMBL" id="SWKV01000066">
    <property type="protein sequence ID" value="KAF3034612.1"/>
    <property type="molecule type" value="Genomic_DNA"/>
</dbReference>
<dbReference type="PANTHER" id="PTHR23159:SF31">
    <property type="entry name" value="CENTROSOME-ASSOCIATED PROTEIN CEP250 ISOFORM X1"/>
    <property type="match status" value="1"/>
</dbReference>
<feature type="compositionally biased region" description="Polar residues" evidence="1">
    <location>
        <begin position="76"/>
        <end position="85"/>
    </location>
</feature>
<protein>
    <submittedName>
        <fullName evidence="2">Uncharacterized protein</fullName>
    </submittedName>
</protein>
<accession>A0A9P4WKK6</accession>
<dbReference type="PANTHER" id="PTHR23159">
    <property type="entry name" value="CENTROSOMAL PROTEIN 2"/>
    <property type="match status" value="1"/>
</dbReference>
<feature type="region of interest" description="Disordered" evidence="1">
    <location>
        <begin position="1"/>
        <end position="137"/>
    </location>
</feature>
<dbReference type="OrthoDB" id="10251744at2759"/>
<evidence type="ECO:0000256" key="1">
    <source>
        <dbReference type="SAM" id="MobiDB-lite"/>
    </source>
</evidence>
<proteinExistence type="predicted"/>
<organism evidence="2 3">
    <name type="scientific">Didymella heteroderae</name>
    <dbReference type="NCBI Taxonomy" id="1769908"/>
    <lineage>
        <taxon>Eukaryota</taxon>
        <taxon>Fungi</taxon>
        <taxon>Dikarya</taxon>
        <taxon>Ascomycota</taxon>
        <taxon>Pezizomycotina</taxon>
        <taxon>Dothideomycetes</taxon>
        <taxon>Pleosporomycetidae</taxon>
        <taxon>Pleosporales</taxon>
        <taxon>Pleosporineae</taxon>
        <taxon>Didymellaceae</taxon>
        <taxon>Didymella</taxon>
    </lineage>
</organism>
<feature type="region of interest" description="Disordered" evidence="1">
    <location>
        <begin position="449"/>
        <end position="475"/>
    </location>
</feature>
<evidence type="ECO:0000313" key="3">
    <source>
        <dbReference type="Proteomes" id="UP000758155"/>
    </source>
</evidence>
<feature type="compositionally biased region" description="Basic and acidic residues" evidence="1">
    <location>
        <begin position="40"/>
        <end position="52"/>
    </location>
</feature>